<evidence type="ECO:0000313" key="4">
    <source>
        <dbReference type="Proteomes" id="UP001295684"/>
    </source>
</evidence>
<evidence type="ECO:0000256" key="2">
    <source>
        <dbReference type="ARBA" id="ARBA00022705"/>
    </source>
</evidence>
<keyword evidence="4" id="KW-1185">Reference proteome</keyword>
<name>A0AAD1XIP4_EUPCR</name>
<dbReference type="EMBL" id="CAMPGE010014808">
    <property type="protein sequence ID" value="CAI2373458.1"/>
    <property type="molecule type" value="Genomic_DNA"/>
</dbReference>
<comment type="similarity">
    <text evidence="1">Belongs to the DCC1 family.</text>
</comment>
<dbReference type="GO" id="GO:0000785">
    <property type="term" value="C:chromatin"/>
    <property type="evidence" value="ECO:0007669"/>
    <property type="project" value="TreeGrafter"/>
</dbReference>
<dbReference type="PANTHER" id="PTHR13395:SF6">
    <property type="entry name" value="SISTER CHROMATID COHESION PROTEIN DCC1"/>
    <property type="match status" value="1"/>
</dbReference>
<dbReference type="GO" id="GO:0031390">
    <property type="term" value="C:Ctf18 RFC-like complex"/>
    <property type="evidence" value="ECO:0007669"/>
    <property type="project" value="InterPro"/>
</dbReference>
<sequence>MEAIGSEELPVFFSDEFNTQDFHIMEVDSTTLDKILDSKALIKTNLNSENPKKQTAALVTDLDTFKIKKLESSNSYYLSMIHHKEKNMEIYSSQNHVFICEKFVDTKAVELLLKDSMIYDSQLEAISTKGVTKNEILDTLQISTKQLDEVLTKLNAFEVDGKYYTVQEDFMLDTVKSMLLLLANSGGNEKETITLNDIVDQPDATEILTANLMTPIGRKLLAHVLKEAYDFAAESFTKNITNIAILSARILVSELNSIKLSEFIQTYENSLMVLLSSESFKELTEKHDLLSKLKNHDISILGEHLSIDTDTFLEKDYTITKKLD</sequence>
<dbReference type="Proteomes" id="UP001295684">
    <property type="component" value="Unassembled WGS sequence"/>
</dbReference>
<dbReference type="AlphaFoldDB" id="A0AAD1XIP4"/>
<comment type="caution">
    <text evidence="3">The sequence shown here is derived from an EMBL/GenBank/DDBJ whole genome shotgun (WGS) entry which is preliminary data.</text>
</comment>
<evidence type="ECO:0000313" key="3">
    <source>
        <dbReference type="EMBL" id="CAI2373458.1"/>
    </source>
</evidence>
<gene>
    <name evidence="3" type="ORF">ECRASSUSDP1_LOCUS14804</name>
</gene>
<dbReference type="GO" id="GO:0006260">
    <property type="term" value="P:DNA replication"/>
    <property type="evidence" value="ECO:0007669"/>
    <property type="project" value="UniProtKB-KW"/>
</dbReference>
<protein>
    <submittedName>
        <fullName evidence="3">Uncharacterized protein</fullName>
    </submittedName>
</protein>
<dbReference type="PANTHER" id="PTHR13395">
    <property type="entry name" value="SISTER CHROMATID COHESION PROTEIN DCC1-RELATED"/>
    <property type="match status" value="1"/>
</dbReference>
<dbReference type="GO" id="GO:0000775">
    <property type="term" value="C:chromosome, centromeric region"/>
    <property type="evidence" value="ECO:0007669"/>
    <property type="project" value="TreeGrafter"/>
</dbReference>
<reference evidence="3" key="1">
    <citation type="submission" date="2023-07" db="EMBL/GenBank/DDBJ databases">
        <authorList>
            <consortium name="AG Swart"/>
            <person name="Singh M."/>
            <person name="Singh A."/>
            <person name="Seah K."/>
            <person name="Emmerich C."/>
        </authorList>
    </citation>
    <scope>NUCLEOTIDE SEQUENCE</scope>
    <source>
        <strain evidence="3">DP1</strain>
    </source>
</reference>
<dbReference type="Pfam" id="PF09724">
    <property type="entry name" value="Dcc1"/>
    <property type="match status" value="1"/>
</dbReference>
<accession>A0AAD1XIP4</accession>
<evidence type="ECO:0000256" key="1">
    <source>
        <dbReference type="ARBA" id="ARBA00007017"/>
    </source>
</evidence>
<keyword evidence="2" id="KW-0235">DNA replication</keyword>
<dbReference type="GO" id="GO:0034088">
    <property type="term" value="P:maintenance of mitotic sister chromatid cohesion"/>
    <property type="evidence" value="ECO:0007669"/>
    <property type="project" value="TreeGrafter"/>
</dbReference>
<organism evidence="3 4">
    <name type="scientific">Euplotes crassus</name>
    <dbReference type="NCBI Taxonomy" id="5936"/>
    <lineage>
        <taxon>Eukaryota</taxon>
        <taxon>Sar</taxon>
        <taxon>Alveolata</taxon>
        <taxon>Ciliophora</taxon>
        <taxon>Intramacronucleata</taxon>
        <taxon>Spirotrichea</taxon>
        <taxon>Hypotrichia</taxon>
        <taxon>Euplotida</taxon>
        <taxon>Euplotidae</taxon>
        <taxon>Moneuplotes</taxon>
    </lineage>
</organism>
<proteinExistence type="inferred from homology"/>
<dbReference type="InterPro" id="IPR019128">
    <property type="entry name" value="Dcc1"/>
</dbReference>